<keyword evidence="1" id="KW-0175">Coiled coil</keyword>
<feature type="domain" description="Endonuclease GajA/Old nuclease/RecF-like AAA" evidence="2">
    <location>
        <begin position="1"/>
        <end position="124"/>
    </location>
</feature>
<accession>A0A6B8W839</accession>
<gene>
    <name evidence="3" type="ORF">COCCU_05555</name>
</gene>
<feature type="coiled-coil region" evidence="1">
    <location>
        <begin position="583"/>
        <end position="725"/>
    </location>
</feature>
<dbReference type="Proteomes" id="UP000424462">
    <property type="component" value="Chromosome"/>
</dbReference>
<feature type="coiled-coil region" evidence="1">
    <location>
        <begin position="193"/>
        <end position="362"/>
    </location>
</feature>
<reference evidence="3 4" key="1">
    <citation type="submission" date="2019-11" db="EMBL/GenBank/DDBJ databases">
        <title>Complete genome sequence of Corynebacterium kalinowskii 1959, a novel Corynebacterium species isolated from soil of a small paddock in Vilsendorf, Germany.</title>
        <authorList>
            <person name="Schaffert L."/>
            <person name="Ruwe M."/>
            <person name="Milse J."/>
            <person name="Hanuschka K."/>
            <person name="Ortseifen V."/>
            <person name="Droste J."/>
            <person name="Brandt D."/>
            <person name="Schlueter L."/>
            <person name="Kutter Y."/>
            <person name="Vinke S."/>
            <person name="Viehoefer P."/>
            <person name="Jacob L."/>
            <person name="Luebke N.-C."/>
            <person name="Schulte-Berndt E."/>
            <person name="Hain C."/>
            <person name="Linder M."/>
            <person name="Schmidt P."/>
            <person name="Wollenschlaeger L."/>
            <person name="Luttermann T."/>
            <person name="Thieme E."/>
            <person name="Hassa J."/>
            <person name="Haak M."/>
            <person name="Wittchen M."/>
            <person name="Mentz A."/>
            <person name="Persicke M."/>
            <person name="Busche T."/>
            <person name="Ruckert C."/>
        </authorList>
    </citation>
    <scope>NUCLEOTIDE SEQUENCE [LARGE SCALE GENOMIC DNA]</scope>
    <source>
        <strain evidence="3 4">2039</strain>
    </source>
</reference>
<dbReference type="SUPFAM" id="SSF52540">
    <property type="entry name" value="P-loop containing nucleoside triphosphate hydrolases"/>
    <property type="match status" value="1"/>
</dbReference>
<dbReference type="PANTHER" id="PTHR41259:SF1">
    <property type="entry name" value="DOUBLE-STRAND BREAK REPAIR RAD50 ATPASE, PUTATIVE-RELATED"/>
    <property type="match status" value="1"/>
</dbReference>
<protein>
    <submittedName>
        <fullName evidence="3">Chromosome segregation protein</fullName>
    </submittedName>
</protein>
<dbReference type="InterPro" id="IPR041685">
    <property type="entry name" value="AAA_GajA/Old/RecF-like"/>
</dbReference>
<dbReference type="EMBL" id="CP046455">
    <property type="protein sequence ID" value="QGU07056.1"/>
    <property type="molecule type" value="Genomic_DNA"/>
</dbReference>
<sequence>MRIHELEIDNFRGIGHLELAEIPATGVIVIAGDNEQGKSTIMEAIDTVLNVKHRSTAQGVKAVQPVGQDVPSRVSLKLSVGEVTFRITKQFNRKKSATLDILSPRPANLTGDEAEDRLVQILQDNTDEQLLKTLFMRQGEVPAGIQAVGIPSLAQALDGQNENSGVEDTALTTGVNTEYLRYFTPKGKESGELARARAAADQAQTQLGDARLAVQALSTHVDGVARLSADRERATRDLPAARAELSARETGKIQAEQVKARVDAVREELERAVVEVDRAAAEQQRRQALREEVAALRLSHEQRSAGLEAATREAAQETQNLATLEEELRQARGSEDEATAALKKAREELQLLNREERRRELVELLAAVDGLDAELRDVGEEPLISEAQLKAVEEAATDLSVQEKLRESLAAKLHLSSAAGVRITVDDRELDIDEAGSILELSSATTLRIGEVVAEYTPGADSGADSVEAAARRLKQLLAEVDCEEVAEVRRRHEDSRRAADTTASLERERAGLLKQQEPDQLRRELESLQLALAEVELPDRDVTAATTAVAAAEEVLGEASRELRLVDSRIEPHRERKRHHALNLLQAEIDIAREGLERKEKELAEAEERQPEAELAGALAETERKRAEVAELKETAEQELLVADPDLAVQLCEGAKAKVSALEDTLARSTEELARLSGYIEQATGADERLEQAESAATATRRTLESVERRARAAELLKEVLERHQAKAQARYAEPFAEQLTILARAVFGPEVQFALDEKLQVTSRSIGEKAVPLEALSGGAKEQLAILTRFAIARLVGEQEGGTPVFVDDALGSTDPGRLDRMAALFSQAGRSTQVFVLTCMPQRYESVTGKREYRIEELKSRFSLVE</sequence>
<dbReference type="KEGG" id="cok:COCCU_05555"/>
<dbReference type="RefSeq" id="WP_156230591.1">
    <property type="nucleotide sequence ID" value="NZ_CP046455.1"/>
</dbReference>
<evidence type="ECO:0000313" key="4">
    <source>
        <dbReference type="Proteomes" id="UP000424462"/>
    </source>
</evidence>
<keyword evidence="4" id="KW-1185">Reference proteome</keyword>
<proteinExistence type="predicted"/>
<evidence type="ECO:0000259" key="2">
    <source>
        <dbReference type="Pfam" id="PF13175"/>
    </source>
</evidence>
<name>A0A6B8W839_9CORY</name>
<dbReference type="Pfam" id="PF13175">
    <property type="entry name" value="AAA_15"/>
    <property type="match status" value="1"/>
</dbReference>
<evidence type="ECO:0000313" key="3">
    <source>
        <dbReference type="EMBL" id="QGU07056.1"/>
    </source>
</evidence>
<organism evidence="3 4">
    <name type="scientific">Corynebacterium occultum</name>
    <dbReference type="NCBI Taxonomy" id="2675219"/>
    <lineage>
        <taxon>Bacteria</taxon>
        <taxon>Bacillati</taxon>
        <taxon>Actinomycetota</taxon>
        <taxon>Actinomycetes</taxon>
        <taxon>Mycobacteriales</taxon>
        <taxon>Corynebacteriaceae</taxon>
        <taxon>Corynebacterium</taxon>
    </lineage>
</organism>
<dbReference type="InterPro" id="IPR027417">
    <property type="entry name" value="P-loop_NTPase"/>
</dbReference>
<dbReference type="Gene3D" id="3.40.50.300">
    <property type="entry name" value="P-loop containing nucleotide triphosphate hydrolases"/>
    <property type="match status" value="2"/>
</dbReference>
<evidence type="ECO:0000256" key="1">
    <source>
        <dbReference type="SAM" id="Coils"/>
    </source>
</evidence>
<dbReference type="PANTHER" id="PTHR41259">
    <property type="entry name" value="DOUBLE-STRAND BREAK REPAIR RAD50 ATPASE, PUTATIVE-RELATED"/>
    <property type="match status" value="1"/>
</dbReference>
<dbReference type="AlphaFoldDB" id="A0A6B8W839"/>